<dbReference type="Pfam" id="PF00857">
    <property type="entry name" value="Isochorismatase"/>
    <property type="match status" value="1"/>
</dbReference>
<evidence type="ECO:0000313" key="3">
    <source>
        <dbReference type="Proteomes" id="UP000238348"/>
    </source>
</evidence>
<dbReference type="GO" id="GO:0008908">
    <property type="term" value="F:isochorismatase activity"/>
    <property type="evidence" value="ECO:0007669"/>
    <property type="project" value="UniProtKB-EC"/>
</dbReference>
<organism evidence="2 3">
    <name type="scientific">Sorangium cellulosum</name>
    <name type="common">Polyangium cellulosum</name>
    <dbReference type="NCBI Taxonomy" id="56"/>
    <lineage>
        <taxon>Bacteria</taxon>
        <taxon>Pseudomonadati</taxon>
        <taxon>Myxococcota</taxon>
        <taxon>Polyangia</taxon>
        <taxon>Polyangiales</taxon>
        <taxon>Polyangiaceae</taxon>
        <taxon>Sorangium</taxon>
    </lineage>
</organism>
<feature type="domain" description="Isochorismatase-like" evidence="1">
    <location>
        <begin position="13"/>
        <end position="166"/>
    </location>
</feature>
<dbReference type="AlphaFoldDB" id="A0A2L0FCB7"/>
<proteinExistence type="predicted"/>
<dbReference type="EMBL" id="CP012673">
    <property type="protein sequence ID" value="AUX49079.1"/>
    <property type="molecule type" value="Genomic_DNA"/>
</dbReference>
<dbReference type="InterPro" id="IPR036380">
    <property type="entry name" value="Isochorismatase-like_sf"/>
</dbReference>
<dbReference type="Gene3D" id="3.40.50.850">
    <property type="entry name" value="Isochorismatase-like"/>
    <property type="match status" value="1"/>
</dbReference>
<keyword evidence="2" id="KW-0378">Hydrolase</keyword>
<sequence length="189" mass="20139">MPTPMQRLEPAATAVVVVDVQEKLAAAMPAPQMEALTRAATLLIEAARRLGAPVLATEQYPAGLGPTVRPIADRLAQAGAPVLSKMEFSACDAAEFERAWAKLAPRAAIVVGMEAHVCVYQTARDLAARGVLVHVPLDGVASRRDDHRLAGLDLCRAAGATLTTAETVVFDWLRVAGTDDFKHLARLIR</sequence>
<dbReference type="InterPro" id="IPR000868">
    <property type="entry name" value="Isochorismatase-like_dom"/>
</dbReference>
<dbReference type="RefSeq" id="WP_234023238.1">
    <property type="nucleotide sequence ID" value="NZ_CP012673.1"/>
</dbReference>
<evidence type="ECO:0000259" key="1">
    <source>
        <dbReference type="Pfam" id="PF00857"/>
    </source>
</evidence>
<evidence type="ECO:0000313" key="2">
    <source>
        <dbReference type="EMBL" id="AUX49079.1"/>
    </source>
</evidence>
<dbReference type="InterPro" id="IPR050993">
    <property type="entry name" value="Isochorismatase_domain"/>
</dbReference>
<dbReference type="PANTHER" id="PTHR14119:SF3">
    <property type="entry name" value="ISOCHORISMATASE DOMAIN-CONTAINING PROTEIN 2"/>
    <property type="match status" value="1"/>
</dbReference>
<dbReference type="PANTHER" id="PTHR14119">
    <property type="entry name" value="HYDROLASE"/>
    <property type="match status" value="1"/>
</dbReference>
<dbReference type="Proteomes" id="UP000238348">
    <property type="component" value="Chromosome"/>
</dbReference>
<reference evidence="2 3" key="1">
    <citation type="submission" date="2015-09" db="EMBL/GenBank/DDBJ databases">
        <title>Sorangium comparison.</title>
        <authorList>
            <person name="Zaburannyi N."/>
            <person name="Bunk B."/>
            <person name="Overmann J."/>
            <person name="Mueller R."/>
        </authorList>
    </citation>
    <scope>NUCLEOTIDE SEQUENCE [LARGE SCALE GENOMIC DNA]</scope>
    <source>
        <strain evidence="2 3">So ce26</strain>
    </source>
</reference>
<dbReference type="EC" id="3.3.2.1" evidence="2"/>
<name>A0A2L0FCB7_SORCE</name>
<dbReference type="SUPFAM" id="SSF52499">
    <property type="entry name" value="Isochorismatase-like hydrolases"/>
    <property type="match status" value="1"/>
</dbReference>
<protein>
    <submittedName>
        <fullName evidence="2">Isochorismatase</fullName>
        <ecNumber evidence="2">3.3.2.1</ecNumber>
    </submittedName>
</protein>
<gene>
    <name evidence="2" type="primary">entB</name>
    <name evidence="2" type="ORF">SOCE26_106240</name>
</gene>
<accession>A0A2L0FCB7</accession>